<protein>
    <submittedName>
        <fullName evidence="2">Uncharacterized protein</fullName>
    </submittedName>
</protein>
<feature type="compositionally biased region" description="Basic and acidic residues" evidence="1">
    <location>
        <begin position="400"/>
        <end position="414"/>
    </location>
</feature>
<feature type="compositionally biased region" description="Polar residues" evidence="1">
    <location>
        <begin position="312"/>
        <end position="321"/>
    </location>
</feature>
<dbReference type="EMBL" id="CABFOC020000082">
    <property type="protein sequence ID" value="CAH0058142.1"/>
    <property type="molecule type" value="Genomic_DNA"/>
</dbReference>
<evidence type="ECO:0000313" key="2">
    <source>
        <dbReference type="EMBL" id="CAH0058142.1"/>
    </source>
</evidence>
<keyword evidence="3" id="KW-1185">Reference proteome</keyword>
<sequence length="420" mass="45193">MLFPGSDLKDVAPKRKDAPVAKDKAGPALGCRGISCQLPQFSLGKDSLGRAIFRGPQDSNNKAGPPNAGPAKTGPPKTDPKLKCRGSDLDSDCSSESESKTAGTGDPGAGSGLNSQGNLLNLTHRPKPSVEGGDGSGGHGSPSETEIDSLPGLTYSGSNPFYSPGQTPPREDKVPLDPNRRNQILHEYGDNEHSFYQMTWPDVYRPLPPDTKYIGLKFGDGDDGRAGDYDTHTGSTYSFKASQGQPAGDAVKIGLWKAKLKKAELTGGPSPEPIPEMSLSNDDGMDTPSSRTLDNTTSSRQYDGTDFRKGTNRLTRMSNWAPTYKHEMATVGKTPEEEKKKLETPEQAEEKRKKAELAKEKKEEKKKENTKLEGLVKNAMAAHSEKKKNGGEPQPNPPKNKGEETKSEIPKEDGDGSESE</sequence>
<name>A0A9N9ZK91_9HYPO</name>
<feature type="compositionally biased region" description="Low complexity" evidence="1">
    <location>
        <begin position="112"/>
        <end position="122"/>
    </location>
</feature>
<feature type="compositionally biased region" description="Basic and acidic residues" evidence="1">
    <location>
        <begin position="7"/>
        <end position="25"/>
    </location>
</feature>
<organism evidence="2 3">
    <name type="scientific">Clonostachys solani</name>
    <dbReference type="NCBI Taxonomy" id="160281"/>
    <lineage>
        <taxon>Eukaryota</taxon>
        <taxon>Fungi</taxon>
        <taxon>Dikarya</taxon>
        <taxon>Ascomycota</taxon>
        <taxon>Pezizomycotina</taxon>
        <taxon>Sordariomycetes</taxon>
        <taxon>Hypocreomycetidae</taxon>
        <taxon>Hypocreales</taxon>
        <taxon>Bionectriaceae</taxon>
        <taxon>Clonostachys</taxon>
    </lineage>
</organism>
<feature type="compositionally biased region" description="Polar residues" evidence="1">
    <location>
        <begin position="287"/>
        <end position="302"/>
    </location>
</feature>
<feature type="region of interest" description="Disordered" evidence="1">
    <location>
        <begin position="1"/>
        <end position="34"/>
    </location>
</feature>
<evidence type="ECO:0000313" key="3">
    <source>
        <dbReference type="Proteomes" id="UP000775872"/>
    </source>
</evidence>
<accession>A0A9N9ZK91</accession>
<evidence type="ECO:0000256" key="1">
    <source>
        <dbReference type="SAM" id="MobiDB-lite"/>
    </source>
</evidence>
<comment type="caution">
    <text evidence="2">The sequence shown here is derived from an EMBL/GenBank/DDBJ whole genome shotgun (WGS) entry which is preliminary data.</text>
</comment>
<reference evidence="2 3" key="2">
    <citation type="submission" date="2021-10" db="EMBL/GenBank/DDBJ databases">
        <authorList>
            <person name="Piombo E."/>
        </authorList>
    </citation>
    <scope>NUCLEOTIDE SEQUENCE [LARGE SCALE GENOMIC DNA]</scope>
</reference>
<feature type="compositionally biased region" description="Basic and acidic residues" evidence="1">
    <location>
        <begin position="78"/>
        <end position="88"/>
    </location>
</feature>
<dbReference type="Proteomes" id="UP000775872">
    <property type="component" value="Unassembled WGS sequence"/>
</dbReference>
<gene>
    <name evidence="2" type="ORF">CSOL1703_00008620</name>
</gene>
<feature type="compositionally biased region" description="Basic and acidic residues" evidence="1">
    <location>
        <begin position="324"/>
        <end position="371"/>
    </location>
</feature>
<feature type="region of interest" description="Disordered" evidence="1">
    <location>
        <begin position="262"/>
        <end position="420"/>
    </location>
</feature>
<proteinExistence type="predicted"/>
<feature type="region of interest" description="Disordered" evidence="1">
    <location>
        <begin position="47"/>
        <end position="177"/>
    </location>
</feature>
<dbReference type="AlphaFoldDB" id="A0A9N9ZK91"/>
<reference evidence="3" key="1">
    <citation type="submission" date="2019-06" db="EMBL/GenBank/DDBJ databases">
        <authorList>
            <person name="Broberg M."/>
        </authorList>
    </citation>
    <scope>NUCLEOTIDE SEQUENCE [LARGE SCALE GENOMIC DNA]</scope>
</reference>
<feature type="compositionally biased region" description="Polar residues" evidence="1">
    <location>
        <begin position="155"/>
        <end position="165"/>
    </location>
</feature>